<feature type="transmembrane region" description="Helical" evidence="1">
    <location>
        <begin position="358"/>
        <end position="379"/>
    </location>
</feature>
<accession>A0ABN3Y023</accession>
<feature type="transmembrane region" description="Helical" evidence="1">
    <location>
        <begin position="131"/>
        <end position="148"/>
    </location>
</feature>
<keyword evidence="1" id="KW-0472">Membrane</keyword>
<comment type="caution">
    <text evidence="3">The sequence shown here is derived from an EMBL/GenBank/DDBJ whole genome shotgun (WGS) entry which is preliminary data.</text>
</comment>
<dbReference type="InterPro" id="IPR052529">
    <property type="entry name" value="Bact_Transport_Assoc"/>
</dbReference>
<organism evidence="3 4">
    <name type="scientific">Streptosporangium longisporum</name>
    <dbReference type="NCBI Taxonomy" id="46187"/>
    <lineage>
        <taxon>Bacteria</taxon>
        <taxon>Bacillati</taxon>
        <taxon>Actinomycetota</taxon>
        <taxon>Actinomycetes</taxon>
        <taxon>Streptosporangiales</taxon>
        <taxon>Streptosporangiaceae</taxon>
        <taxon>Streptosporangium</taxon>
    </lineage>
</organism>
<protein>
    <submittedName>
        <fullName evidence="3">DUF418 domain-containing protein</fullName>
    </submittedName>
</protein>
<evidence type="ECO:0000256" key="1">
    <source>
        <dbReference type="SAM" id="Phobius"/>
    </source>
</evidence>
<evidence type="ECO:0000313" key="3">
    <source>
        <dbReference type="EMBL" id="GAA3007688.1"/>
    </source>
</evidence>
<name>A0ABN3Y023_9ACTN</name>
<dbReference type="InterPro" id="IPR007349">
    <property type="entry name" value="DUF418"/>
</dbReference>
<feature type="transmembrane region" description="Helical" evidence="1">
    <location>
        <begin position="333"/>
        <end position="352"/>
    </location>
</feature>
<evidence type="ECO:0000313" key="4">
    <source>
        <dbReference type="Proteomes" id="UP001499930"/>
    </source>
</evidence>
<feature type="transmembrane region" description="Helical" evidence="1">
    <location>
        <begin position="68"/>
        <end position="88"/>
    </location>
</feature>
<gene>
    <name evidence="3" type="ORF">GCM10017559_32380</name>
</gene>
<evidence type="ECO:0000259" key="2">
    <source>
        <dbReference type="Pfam" id="PF04235"/>
    </source>
</evidence>
<dbReference type="EMBL" id="BAAAWD010000007">
    <property type="protein sequence ID" value="GAA3007688.1"/>
    <property type="molecule type" value="Genomic_DNA"/>
</dbReference>
<dbReference type="PANTHER" id="PTHR30590">
    <property type="entry name" value="INNER MEMBRANE PROTEIN"/>
    <property type="match status" value="1"/>
</dbReference>
<feature type="transmembrane region" description="Helical" evidence="1">
    <location>
        <begin position="290"/>
        <end position="312"/>
    </location>
</feature>
<dbReference type="PANTHER" id="PTHR30590:SF2">
    <property type="entry name" value="INNER MEMBRANE PROTEIN"/>
    <property type="match status" value="1"/>
</dbReference>
<reference evidence="3 4" key="1">
    <citation type="journal article" date="2019" name="Int. J. Syst. Evol. Microbiol.">
        <title>The Global Catalogue of Microorganisms (GCM) 10K type strain sequencing project: providing services to taxonomists for standard genome sequencing and annotation.</title>
        <authorList>
            <consortium name="The Broad Institute Genomics Platform"/>
            <consortium name="The Broad Institute Genome Sequencing Center for Infectious Disease"/>
            <person name="Wu L."/>
            <person name="Ma J."/>
        </authorList>
    </citation>
    <scope>NUCLEOTIDE SEQUENCE [LARGE SCALE GENOMIC DNA]</scope>
    <source>
        <strain evidence="3 4">JCM 3106</strain>
    </source>
</reference>
<proteinExistence type="predicted"/>
<feature type="domain" description="DUF418" evidence="2">
    <location>
        <begin position="239"/>
        <end position="397"/>
    </location>
</feature>
<keyword evidence="1" id="KW-0812">Transmembrane</keyword>
<dbReference type="Pfam" id="PF04235">
    <property type="entry name" value="DUF418"/>
    <property type="match status" value="1"/>
</dbReference>
<feature type="transmembrane region" description="Helical" evidence="1">
    <location>
        <begin position="30"/>
        <end position="48"/>
    </location>
</feature>
<feature type="transmembrane region" description="Helical" evidence="1">
    <location>
        <begin position="155"/>
        <end position="177"/>
    </location>
</feature>
<feature type="transmembrane region" description="Helical" evidence="1">
    <location>
        <begin position="218"/>
        <end position="239"/>
    </location>
</feature>
<dbReference type="Proteomes" id="UP001499930">
    <property type="component" value="Unassembled WGS sequence"/>
</dbReference>
<dbReference type="RefSeq" id="WP_344895130.1">
    <property type="nucleotide sequence ID" value="NZ_BAAAWD010000007.1"/>
</dbReference>
<keyword evidence="1" id="KW-1133">Transmembrane helix</keyword>
<sequence>MLAGEPRGGGAGAPARASGRRIEAVDALRGFALFGIVVVNMTYLASGYRMAGLAAPMFSTPLDWGTRWFVSVLFENKFYLLFAFLFGYSFTLQVDSADRAGTAFAPRFLRRLGGLLLLGVAHGVLLFPGDILATYAVVGLVLLVVRRITPRTAVIAAVALTVALAAGVLLLAGLAMLGADASGAVSENAAEAALSDRALHGSASMIIGEHLHRLAKILLLRVFFQGPTVLAACLVGMALGKLRLLSDLSGYATALRRLQWAGFTAGFAGALVYAHSTWSGGGHAYHMVGQSVNLVTAPLLAAAYAATLLRLLPHRQRLNDLLAPPGRLALTNYLGQSLVGSLIFTGYGLSLVDRLGPFPAVSIGVAVFAVQAVWSRWWLRRHRYGPTEWLLRWFTNWRRPGRPPVSPILGPPSAPDDGRGTG</sequence>
<feature type="transmembrane region" description="Helical" evidence="1">
    <location>
        <begin position="260"/>
        <end position="278"/>
    </location>
</feature>
<keyword evidence="4" id="KW-1185">Reference proteome</keyword>